<accession>A0A6P1TDS9</accession>
<name>A0A6P1TDS9_9GAMM</name>
<evidence type="ECO:0000313" key="2">
    <source>
        <dbReference type="EMBL" id="MBB5212123.1"/>
    </source>
</evidence>
<reference evidence="3 4" key="1">
    <citation type="submission" date="2020-01" db="EMBL/GenBank/DDBJ databases">
        <title>The possibility of degradation of plastic by Microbulbifer hydrolyticus IRE-31.</title>
        <authorList>
            <person name="Liu L."/>
        </authorList>
    </citation>
    <scope>NUCLEOTIDE SEQUENCE [LARGE SCALE GENOMIC DNA]</scope>
    <source>
        <strain evidence="3 4">IRE-31</strain>
    </source>
</reference>
<dbReference type="Proteomes" id="UP000464675">
    <property type="component" value="Chromosome"/>
</dbReference>
<dbReference type="Proteomes" id="UP000563601">
    <property type="component" value="Unassembled WGS sequence"/>
</dbReference>
<feature type="coiled-coil region" evidence="1">
    <location>
        <begin position="263"/>
        <end position="290"/>
    </location>
</feature>
<reference evidence="2 5" key="2">
    <citation type="submission" date="2020-08" db="EMBL/GenBank/DDBJ databases">
        <title>Genomic Encyclopedia of Type Strains, Phase IV (KMG-IV): sequencing the most valuable type-strain genomes for metagenomic binning, comparative biology and taxonomic classification.</title>
        <authorList>
            <person name="Goeker M."/>
        </authorList>
    </citation>
    <scope>NUCLEOTIDE SEQUENCE [LARGE SCALE GENOMIC DNA]</scope>
    <source>
        <strain evidence="2 5">DSM 11525</strain>
    </source>
</reference>
<keyword evidence="1" id="KW-0175">Coiled coil</keyword>
<keyword evidence="4" id="KW-1185">Reference proteome</keyword>
<protein>
    <submittedName>
        <fullName evidence="2">Uncharacterized protein</fullName>
    </submittedName>
</protein>
<evidence type="ECO:0000313" key="5">
    <source>
        <dbReference type="Proteomes" id="UP000563601"/>
    </source>
</evidence>
<dbReference type="RefSeq" id="WP_161859110.1">
    <property type="nucleotide sequence ID" value="NZ_CP047491.1"/>
</dbReference>
<proteinExistence type="predicted"/>
<organism evidence="2 5">
    <name type="scientific">Microbulbifer hydrolyticus</name>
    <dbReference type="NCBI Taxonomy" id="48074"/>
    <lineage>
        <taxon>Bacteria</taxon>
        <taxon>Pseudomonadati</taxon>
        <taxon>Pseudomonadota</taxon>
        <taxon>Gammaproteobacteria</taxon>
        <taxon>Cellvibrionales</taxon>
        <taxon>Microbulbiferaceae</taxon>
        <taxon>Microbulbifer</taxon>
    </lineage>
</organism>
<sequence length="424" mass="46476">MGLPPAVHSPNQPSNALQAWGSRSSGRAIFANGSHQQLLDNFRQLSSRQSSEGYHAQTLIKAVESLRGPASPVNSMLKPNQPTRRLLVAGGFEIEYELNSYYGDCQTDVEIVDIRLAAKDAREERRPALWRVKHRSGDQWMQDGADPMPQLAPTPKMAGKKASPLKVGVNGHSSDLLHAAATLGEHMARGEDGKRANLENTGFQLLYVPSGSSALVSEWVPIKSLGLNGTDEQRQASRVLAQHMYEAHKKQLYVEWTAHKHGAWVLTEAMQQLERKKVNLEERQKIFLSDASASHVVADRVRQSINMDTKDNTWHNTAPGPAQVIGGLHFGVAPLLCLADELRHRTEKDELLGKGGDLLWQTGTKGLFITGAATAMISTAGIPGSLAILGASILIASLPGARESYYKNPGHQFGVWLNRFRKRS</sequence>
<evidence type="ECO:0000256" key="1">
    <source>
        <dbReference type="SAM" id="Coils"/>
    </source>
</evidence>
<dbReference type="OrthoDB" id="5721643at2"/>
<evidence type="ECO:0000313" key="4">
    <source>
        <dbReference type="Proteomes" id="UP000464675"/>
    </source>
</evidence>
<evidence type="ECO:0000313" key="3">
    <source>
        <dbReference type="EMBL" id="QHQ39796.1"/>
    </source>
</evidence>
<dbReference type="EMBL" id="CP047491">
    <property type="protein sequence ID" value="QHQ39796.1"/>
    <property type="molecule type" value="Genomic_DNA"/>
</dbReference>
<gene>
    <name evidence="3" type="ORF">GTQ55_12910</name>
    <name evidence="2" type="ORF">HNQ53_002348</name>
</gene>
<dbReference type="EMBL" id="JACHHR010000003">
    <property type="protein sequence ID" value="MBB5212123.1"/>
    <property type="molecule type" value="Genomic_DNA"/>
</dbReference>
<dbReference type="AlphaFoldDB" id="A0A6P1TDS9"/>